<dbReference type="AlphaFoldDB" id="A0A6A4HS91"/>
<accession>A0A6A4HS91</accession>
<keyword evidence="2" id="KW-0472">Membrane</keyword>
<proteinExistence type="predicted"/>
<sequence>MSSSFSNSSTNPMSNGAGGDSDSSSSSQSSSASSAGVASVASGNLGVSWEIGVIVAIILIALAIIAAAIFQRRRNQRRRRLALEQFEERDVERQTASATLNDASGDESGKLTAKEKEQQGCLRESLTTCVPTLPIKKPPSLTASSIHSAATQNFMRISLVRPCER</sequence>
<evidence type="ECO:0000256" key="1">
    <source>
        <dbReference type="SAM" id="MobiDB-lite"/>
    </source>
</evidence>
<keyword evidence="2" id="KW-0812">Transmembrane</keyword>
<dbReference type="Proteomes" id="UP000799118">
    <property type="component" value="Unassembled WGS sequence"/>
</dbReference>
<keyword evidence="4" id="KW-1185">Reference proteome</keyword>
<reference evidence="3" key="1">
    <citation type="journal article" date="2019" name="Environ. Microbiol.">
        <title>Fungal ecological strategies reflected in gene transcription - a case study of two litter decomposers.</title>
        <authorList>
            <person name="Barbi F."/>
            <person name="Kohler A."/>
            <person name="Barry K."/>
            <person name="Baskaran P."/>
            <person name="Daum C."/>
            <person name="Fauchery L."/>
            <person name="Ihrmark K."/>
            <person name="Kuo A."/>
            <person name="LaButti K."/>
            <person name="Lipzen A."/>
            <person name="Morin E."/>
            <person name="Grigoriev I.V."/>
            <person name="Henrissat B."/>
            <person name="Lindahl B."/>
            <person name="Martin F."/>
        </authorList>
    </citation>
    <scope>NUCLEOTIDE SEQUENCE</scope>
    <source>
        <strain evidence="3">JB14</strain>
    </source>
</reference>
<protein>
    <submittedName>
        <fullName evidence="3">Uncharacterized protein</fullName>
    </submittedName>
</protein>
<evidence type="ECO:0000313" key="3">
    <source>
        <dbReference type="EMBL" id="KAE9402022.1"/>
    </source>
</evidence>
<evidence type="ECO:0000313" key="4">
    <source>
        <dbReference type="Proteomes" id="UP000799118"/>
    </source>
</evidence>
<keyword evidence="2" id="KW-1133">Transmembrane helix</keyword>
<gene>
    <name evidence="3" type="ORF">BT96DRAFT_991531</name>
</gene>
<feature type="region of interest" description="Disordered" evidence="1">
    <location>
        <begin position="1"/>
        <end position="32"/>
    </location>
</feature>
<feature type="region of interest" description="Disordered" evidence="1">
    <location>
        <begin position="87"/>
        <end position="117"/>
    </location>
</feature>
<dbReference type="EMBL" id="ML769439">
    <property type="protein sequence ID" value="KAE9402022.1"/>
    <property type="molecule type" value="Genomic_DNA"/>
</dbReference>
<name>A0A6A4HS91_9AGAR</name>
<feature type="compositionally biased region" description="Basic and acidic residues" evidence="1">
    <location>
        <begin position="107"/>
        <end position="117"/>
    </location>
</feature>
<evidence type="ECO:0000256" key="2">
    <source>
        <dbReference type="SAM" id="Phobius"/>
    </source>
</evidence>
<organism evidence="3 4">
    <name type="scientific">Gymnopus androsaceus JB14</name>
    <dbReference type="NCBI Taxonomy" id="1447944"/>
    <lineage>
        <taxon>Eukaryota</taxon>
        <taxon>Fungi</taxon>
        <taxon>Dikarya</taxon>
        <taxon>Basidiomycota</taxon>
        <taxon>Agaricomycotina</taxon>
        <taxon>Agaricomycetes</taxon>
        <taxon>Agaricomycetidae</taxon>
        <taxon>Agaricales</taxon>
        <taxon>Marasmiineae</taxon>
        <taxon>Omphalotaceae</taxon>
        <taxon>Gymnopus</taxon>
    </lineage>
</organism>
<feature type="transmembrane region" description="Helical" evidence="2">
    <location>
        <begin position="51"/>
        <end position="70"/>
    </location>
</feature>